<evidence type="ECO:0000256" key="2">
    <source>
        <dbReference type="ARBA" id="ARBA00022475"/>
    </source>
</evidence>
<keyword evidence="2 9" id="KW-1003">Cell membrane</keyword>
<evidence type="ECO:0000313" key="11">
    <source>
        <dbReference type="EMBL" id="MBB5203452.1"/>
    </source>
</evidence>
<dbReference type="PANTHER" id="PTHR35851:SF1">
    <property type="entry name" value="CELL DIVISION PROTEIN FTSQ"/>
    <property type="match status" value="1"/>
</dbReference>
<dbReference type="OrthoDB" id="9790370at2"/>
<feature type="domain" description="POTRA" evidence="10">
    <location>
        <begin position="46"/>
        <end position="115"/>
    </location>
</feature>
<proteinExistence type="inferred from homology"/>
<evidence type="ECO:0000256" key="4">
    <source>
        <dbReference type="ARBA" id="ARBA00022618"/>
    </source>
</evidence>
<dbReference type="Pfam" id="PF08478">
    <property type="entry name" value="POTRA_1"/>
    <property type="match status" value="1"/>
</dbReference>
<evidence type="ECO:0000256" key="7">
    <source>
        <dbReference type="ARBA" id="ARBA00023136"/>
    </source>
</evidence>
<dbReference type="RefSeq" id="WP_138857495.1">
    <property type="nucleotide sequence ID" value="NZ_CP040709.1"/>
</dbReference>
<dbReference type="InterPro" id="IPR013685">
    <property type="entry name" value="POTRA_FtsQ_type"/>
</dbReference>
<evidence type="ECO:0000259" key="10">
    <source>
        <dbReference type="PROSITE" id="PS51779"/>
    </source>
</evidence>
<name>A0A840S1Q1_9BURK</name>
<dbReference type="InterPro" id="IPR005548">
    <property type="entry name" value="Cell_div_FtsQ/DivIB_C"/>
</dbReference>
<dbReference type="AlphaFoldDB" id="A0A840S1Q1"/>
<feature type="transmembrane region" description="Helical" evidence="9">
    <location>
        <begin position="19"/>
        <end position="41"/>
    </location>
</feature>
<keyword evidence="4 9" id="KW-0132">Cell division</keyword>
<dbReference type="InterPro" id="IPR045335">
    <property type="entry name" value="FtsQ_C_sf"/>
</dbReference>
<evidence type="ECO:0000256" key="1">
    <source>
        <dbReference type="ARBA" id="ARBA00004370"/>
    </source>
</evidence>
<keyword evidence="3 9" id="KW-0997">Cell inner membrane</keyword>
<comment type="function">
    <text evidence="9">Essential cell division protein. May link together the upstream cell division proteins, which are predominantly cytoplasmic, with the downstream cell division proteins, which are predominantly periplasmic. May control correct divisome assembly.</text>
</comment>
<evidence type="ECO:0000256" key="9">
    <source>
        <dbReference type="HAMAP-Rule" id="MF_00911"/>
    </source>
</evidence>
<sequence>MADAASIDSLPSDIRWMKLAAPVLAGLAVLLMLTAGALWLAKRPVFEWRQIRIEGDVERNSLATLRANAMPHLEGNFLSMNLARARAAFEAAPWVRRATVQRVWPGQLRVVLEEHRAVALWDGRGDWGEPAPERALLNSHGEVFQANLGDVEDDGLPQFSGPHGSAPTVMRLWQQLQGPSQSLGETVVKLELSGRGSWRLAWESGAQIELGRGSEDELLARYRQFLPHALAVAKRFQTTVASADLRHTDGYALRLAGIGTTPVNQKTKRKP</sequence>
<dbReference type="Proteomes" id="UP000554837">
    <property type="component" value="Unassembled WGS sequence"/>
</dbReference>
<dbReference type="PROSITE" id="PS51779">
    <property type="entry name" value="POTRA"/>
    <property type="match status" value="1"/>
</dbReference>
<keyword evidence="7 9" id="KW-0472">Membrane</keyword>
<evidence type="ECO:0000256" key="3">
    <source>
        <dbReference type="ARBA" id="ARBA00022519"/>
    </source>
</evidence>
<dbReference type="GO" id="GO:0032153">
    <property type="term" value="C:cell division site"/>
    <property type="evidence" value="ECO:0007669"/>
    <property type="project" value="UniProtKB-UniRule"/>
</dbReference>
<keyword evidence="8 9" id="KW-0131">Cell cycle</keyword>
<dbReference type="EMBL" id="JACHHO010000001">
    <property type="protein sequence ID" value="MBB5203452.1"/>
    <property type="molecule type" value="Genomic_DNA"/>
</dbReference>
<keyword evidence="5 9" id="KW-0812">Transmembrane</keyword>
<comment type="similarity">
    <text evidence="9">Belongs to the FtsQ/DivIB family. FtsQ subfamily.</text>
</comment>
<dbReference type="GO" id="GO:0090529">
    <property type="term" value="P:cell septum assembly"/>
    <property type="evidence" value="ECO:0007669"/>
    <property type="project" value="InterPro"/>
</dbReference>
<protein>
    <recommendedName>
        <fullName evidence="9">Cell division protein FtsQ</fullName>
    </recommendedName>
</protein>
<evidence type="ECO:0000256" key="6">
    <source>
        <dbReference type="ARBA" id="ARBA00022989"/>
    </source>
</evidence>
<dbReference type="Pfam" id="PF03799">
    <property type="entry name" value="FtsQ_DivIB_C"/>
    <property type="match status" value="1"/>
</dbReference>
<dbReference type="Gene3D" id="3.10.20.310">
    <property type="entry name" value="membrane protein fhac"/>
    <property type="match status" value="1"/>
</dbReference>
<dbReference type="InterPro" id="IPR034746">
    <property type="entry name" value="POTRA"/>
</dbReference>
<dbReference type="HAMAP" id="MF_00911">
    <property type="entry name" value="FtsQ_subfam"/>
    <property type="match status" value="1"/>
</dbReference>
<organism evidence="11 12">
    <name type="scientific">Inhella inkyongensis</name>
    <dbReference type="NCBI Taxonomy" id="392593"/>
    <lineage>
        <taxon>Bacteria</taxon>
        <taxon>Pseudomonadati</taxon>
        <taxon>Pseudomonadota</taxon>
        <taxon>Betaproteobacteria</taxon>
        <taxon>Burkholderiales</taxon>
        <taxon>Sphaerotilaceae</taxon>
        <taxon>Inhella</taxon>
    </lineage>
</organism>
<dbReference type="GO" id="GO:0005886">
    <property type="term" value="C:plasma membrane"/>
    <property type="evidence" value="ECO:0007669"/>
    <property type="project" value="UniProtKB-SubCell"/>
</dbReference>
<dbReference type="Gene3D" id="3.40.50.11690">
    <property type="entry name" value="Cell division protein FtsQ/DivIB"/>
    <property type="match status" value="1"/>
</dbReference>
<comment type="subcellular location">
    <subcellularLocation>
        <location evidence="9">Cell inner membrane</location>
        <topology evidence="9">Single-pass type II membrane protein</topology>
    </subcellularLocation>
    <subcellularLocation>
        <location evidence="1">Membrane</location>
    </subcellularLocation>
    <text evidence="9">Localizes to the division septum.</text>
</comment>
<comment type="caution">
    <text evidence="11">The sequence shown here is derived from an EMBL/GenBank/DDBJ whole genome shotgun (WGS) entry which is preliminary data.</text>
</comment>
<accession>A0A840S1Q1</accession>
<gene>
    <name evidence="9" type="primary">ftsQ</name>
    <name evidence="11" type="ORF">HNQ51_000745</name>
</gene>
<evidence type="ECO:0000256" key="8">
    <source>
        <dbReference type="ARBA" id="ARBA00023306"/>
    </source>
</evidence>
<evidence type="ECO:0000256" key="5">
    <source>
        <dbReference type="ARBA" id="ARBA00022692"/>
    </source>
</evidence>
<keyword evidence="6 9" id="KW-1133">Transmembrane helix</keyword>
<comment type="subunit">
    <text evidence="9">Part of a complex composed of FtsB, FtsL and FtsQ.</text>
</comment>
<dbReference type="InterPro" id="IPR026579">
    <property type="entry name" value="FtsQ"/>
</dbReference>
<keyword evidence="12" id="KW-1185">Reference proteome</keyword>
<evidence type="ECO:0000313" key="12">
    <source>
        <dbReference type="Proteomes" id="UP000554837"/>
    </source>
</evidence>
<reference evidence="11 12" key="1">
    <citation type="submission" date="2020-08" db="EMBL/GenBank/DDBJ databases">
        <title>Genomic Encyclopedia of Type Strains, Phase IV (KMG-IV): sequencing the most valuable type-strain genomes for metagenomic binning, comparative biology and taxonomic classification.</title>
        <authorList>
            <person name="Goeker M."/>
        </authorList>
    </citation>
    <scope>NUCLEOTIDE SEQUENCE [LARGE SCALE GENOMIC DNA]</scope>
    <source>
        <strain evidence="11 12">DSM 23958</strain>
    </source>
</reference>
<dbReference type="PANTHER" id="PTHR35851">
    <property type="entry name" value="CELL DIVISION PROTEIN FTSQ"/>
    <property type="match status" value="1"/>
</dbReference>
<dbReference type="GO" id="GO:0043093">
    <property type="term" value="P:FtsZ-dependent cytokinesis"/>
    <property type="evidence" value="ECO:0007669"/>
    <property type="project" value="UniProtKB-UniRule"/>
</dbReference>